<sequence length="58" mass="6620">MSTGSKFNHSIDLKKDQVLRHLPYLKDLQFLLLNSAVTLESAEQQKTATATEMTERLK</sequence>
<dbReference type="AlphaFoldDB" id="A0A9N8WNB0"/>
<gene>
    <name evidence="1" type="ORF">POCULU_LOCUS1922</name>
</gene>
<dbReference type="EMBL" id="CAJVPJ010000160">
    <property type="protein sequence ID" value="CAG8488194.1"/>
    <property type="molecule type" value="Genomic_DNA"/>
</dbReference>
<dbReference type="Proteomes" id="UP000789572">
    <property type="component" value="Unassembled WGS sequence"/>
</dbReference>
<evidence type="ECO:0000313" key="1">
    <source>
        <dbReference type="EMBL" id="CAG8488194.1"/>
    </source>
</evidence>
<name>A0A9N8WNB0_9GLOM</name>
<reference evidence="1" key="1">
    <citation type="submission" date="2021-06" db="EMBL/GenBank/DDBJ databases">
        <authorList>
            <person name="Kallberg Y."/>
            <person name="Tangrot J."/>
            <person name="Rosling A."/>
        </authorList>
    </citation>
    <scope>NUCLEOTIDE SEQUENCE</scope>
    <source>
        <strain evidence="1">IA702</strain>
    </source>
</reference>
<protein>
    <submittedName>
        <fullName evidence="1">3586_t:CDS:1</fullName>
    </submittedName>
</protein>
<comment type="caution">
    <text evidence="1">The sequence shown here is derived from an EMBL/GenBank/DDBJ whole genome shotgun (WGS) entry which is preliminary data.</text>
</comment>
<keyword evidence="2" id="KW-1185">Reference proteome</keyword>
<evidence type="ECO:0000313" key="2">
    <source>
        <dbReference type="Proteomes" id="UP000789572"/>
    </source>
</evidence>
<accession>A0A9N8WNB0</accession>
<organism evidence="1 2">
    <name type="scientific">Paraglomus occultum</name>
    <dbReference type="NCBI Taxonomy" id="144539"/>
    <lineage>
        <taxon>Eukaryota</taxon>
        <taxon>Fungi</taxon>
        <taxon>Fungi incertae sedis</taxon>
        <taxon>Mucoromycota</taxon>
        <taxon>Glomeromycotina</taxon>
        <taxon>Glomeromycetes</taxon>
        <taxon>Paraglomerales</taxon>
        <taxon>Paraglomeraceae</taxon>
        <taxon>Paraglomus</taxon>
    </lineage>
</organism>
<proteinExistence type="predicted"/>